<organism evidence="1 2">
    <name type="scientific">Paxillus involutus ATCC 200175</name>
    <dbReference type="NCBI Taxonomy" id="664439"/>
    <lineage>
        <taxon>Eukaryota</taxon>
        <taxon>Fungi</taxon>
        <taxon>Dikarya</taxon>
        <taxon>Basidiomycota</taxon>
        <taxon>Agaricomycotina</taxon>
        <taxon>Agaricomycetes</taxon>
        <taxon>Agaricomycetidae</taxon>
        <taxon>Boletales</taxon>
        <taxon>Paxilineae</taxon>
        <taxon>Paxillaceae</taxon>
        <taxon>Paxillus</taxon>
    </lineage>
</organism>
<reference evidence="1 2" key="1">
    <citation type="submission" date="2014-06" db="EMBL/GenBank/DDBJ databases">
        <authorList>
            <consortium name="DOE Joint Genome Institute"/>
            <person name="Kuo A."/>
            <person name="Kohler A."/>
            <person name="Nagy L.G."/>
            <person name="Floudas D."/>
            <person name="Copeland A."/>
            <person name="Barry K.W."/>
            <person name="Cichocki N."/>
            <person name="Veneault-Fourrey C."/>
            <person name="LaButti K."/>
            <person name="Lindquist E.A."/>
            <person name="Lipzen A."/>
            <person name="Lundell T."/>
            <person name="Morin E."/>
            <person name="Murat C."/>
            <person name="Sun H."/>
            <person name="Tunlid A."/>
            <person name="Henrissat B."/>
            <person name="Grigoriev I.V."/>
            <person name="Hibbett D.S."/>
            <person name="Martin F."/>
            <person name="Nordberg H.P."/>
            <person name="Cantor M.N."/>
            <person name="Hua S.X."/>
        </authorList>
    </citation>
    <scope>NUCLEOTIDE SEQUENCE [LARGE SCALE GENOMIC DNA]</scope>
    <source>
        <strain evidence="1 2">ATCC 200175</strain>
    </source>
</reference>
<gene>
    <name evidence="1" type="ORF">PAXINDRAFT_16794</name>
</gene>
<proteinExistence type="predicted"/>
<name>A0A0C9THF7_PAXIN</name>
<dbReference type="EMBL" id="KN819414">
    <property type="protein sequence ID" value="KIJ10178.1"/>
    <property type="molecule type" value="Genomic_DNA"/>
</dbReference>
<dbReference type="Proteomes" id="UP000053647">
    <property type="component" value="Unassembled WGS sequence"/>
</dbReference>
<evidence type="ECO:0000313" key="1">
    <source>
        <dbReference type="EMBL" id="KIJ10178.1"/>
    </source>
</evidence>
<dbReference type="AlphaFoldDB" id="A0A0C9THF7"/>
<keyword evidence="2" id="KW-1185">Reference proteome</keyword>
<sequence>MLYAEVVPLQGEKRKREFRECAEGAGDLDGKGATWSLRRQTVGRLKTVVSSVLQASPANRTSPPHSSSFA</sequence>
<dbReference type="HOGENOM" id="CLU_2758509_0_0_1"/>
<evidence type="ECO:0000313" key="2">
    <source>
        <dbReference type="Proteomes" id="UP000053647"/>
    </source>
</evidence>
<protein>
    <submittedName>
        <fullName evidence="1">Uncharacterized protein</fullName>
    </submittedName>
</protein>
<accession>A0A0C9THF7</accession>
<reference evidence="2" key="2">
    <citation type="submission" date="2015-01" db="EMBL/GenBank/DDBJ databases">
        <title>Evolutionary Origins and Diversification of the Mycorrhizal Mutualists.</title>
        <authorList>
            <consortium name="DOE Joint Genome Institute"/>
            <consortium name="Mycorrhizal Genomics Consortium"/>
            <person name="Kohler A."/>
            <person name="Kuo A."/>
            <person name="Nagy L.G."/>
            <person name="Floudas D."/>
            <person name="Copeland A."/>
            <person name="Barry K.W."/>
            <person name="Cichocki N."/>
            <person name="Veneault-Fourrey C."/>
            <person name="LaButti K."/>
            <person name="Lindquist E.A."/>
            <person name="Lipzen A."/>
            <person name="Lundell T."/>
            <person name="Morin E."/>
            <person name="Murat C."/>
            <person name="Riley R."/>
            <person name="Ohm R."/>
            <person name="Sun H."/>
            <person name="Tunlid A."/>
            <person name="Henrissat B."/>
            <person name="Grigoriev I.V."/>
            <person name="Hibbett D.S."/>
            <person name="Martin F."/>
        </authorList>
    </citation>
    <scope>NUCLEOTIDE SEQUENCE [LARGE SCALE GENOMIC DNA]</scope>
    <source>
        <strain evidence="2">ATCC 200175</strain>
    </source>
</reference>